<dbReference type="Gene3D" id="1.20.5.4130">
    <property type="match status" value="1"/>
</dbReference>
<dbReference type="InterPro" id="IPR027417">
    <property type="entry name" value="P-loop_NTPase"/>
</dbReference>
<keyword evidence="1" id="KW-0677">Repeat</keyword>
<evidence type="ECO:0000256" key="4">
    <source>
        <dbReference type="ARBA" id="ARBA00022840"/>
    </source>
</evidence>
<gene>
    <name evidence="7" type="ORF">GIB67_016795</name>
</gene>
<evidence type="ECO:0008006" key="9">
    <source>
        <dbReference type="Google" id="ProtNLM"/>
    </source>
</evidence>
<evidence type="ECO:0000256" key="3">
    <source>
        <dbReference type="ARBA" id="ARBA00022821"/>
    </source>
</evidence>
<keyword evidence="3" id="KW-0611">Plant defense</keyword>
<keyword evidence="4" id="KW-0067">ATP-binding</keyword>
<organism evidence="7 8">
    <name type="scientific">Kingdonia uniflora</name>
    <dbReference type="NCBI Taxonomy" id="39325"/>
    <lineage>
        <taxon>Eukaryota</taxon>
        <taxon>Viridiplantae</taxon>
        <taxon>Streptophyta</taxon>
        <taxon>Embryophyta</taxon>
        <taxon>Tracheophyta</taxon>
        <taxon>Spermatophyta</taxon>
        <taxon>Magnoliopsida</taxon>
        <taxon>Ranunculales</taxon>
        <taxon>Circaeasteraceae</taxon>
        <taxon>Kingdonia</taxon>
    </lineage>
</organism>
<sequence>MVVGVKEEIVKLITTFKAIQAIFHNVEKKQVQDERMKIWLENLKDVVYEIEDDRLREKLESIAREKDNYGLVYSMEAWVSPPQLEPREKTSSLATILEVYGRDVDRDIINVMEHFGKTMSACVSEPFNKTRVIKGIIEATCMKVLDIIERNVLHCLLSDAIKDMMFMPALDDVWIEDYNQWSSFKLCLDGGAIGSRILITTHNERVMVMMNSTYTHPLGGLTEENSWLL</sequence>
<evidence type="ECO:0000259" key="5">
    <source>
        <dbReference type="Pfam" id="PF00931"/>
    </source>
</evidence>
<feature type="domain" description="NB-ARC" evidence="5">
    <location>
        <begin position="104"/>
        <end position="229"/>
    </location>
</feature>
<evidence type="ECO:0000256" key="1">
    <source>
        <dbReference type="ARBA" id="ARBA00022737"/>
    </source>
</evidence>
<protein>
    <recommendedName>
        <fullName evidence="9">Rx N-terminal domain-containing protein</fullName>
    </recommendedName>
</protein>
<feature type="domain" description="Disease resistance N-terminal" evidence="6">
    <location>
        <begin position="3"/>
        <end position="52"/>
    </location>
</feature>
<accession>A0A7J7LS47</accession>
<keyword evidence="8" id="KW-1185">Reference proteome</keyword>
<dbReference type="InterPro" id="IPR002182">
    <property type="entry name" value="NB-ARC"/>
</dbReference>
<dbReference type="GO" id="GO:0043531">
    <property type="term" value="F:ADP binding"/>
    <property type="evidence" value="ECO:0007669"/>
    <property type="project" value="InterPro"/>
</dbReference>
<dbReference type="Proteomes" id="UP000541444">
    <property type="component" value="Unassembled WGS sequence"/>
</dbReference>
<dbReference type="Gene3D" id="3.40.50.300">
    <property type="entry name" value="P-loop containing nucleotide triphosphate hydrolases"/>
    <property type="match status" value="1"/>
</dbReference>
<name>A0A7J7LS47_9MAGN</name>
<dbReference type="AlphaFoldDB" id="A0A7J7LS47"/>
<dbReference type="Pfam" id="PF00931">
    <property type="entry name" value="NB-ARC"/>
    <property type="match status" value="1"/>
</dbReference>
<evidence type="ECO:0000256" key="2">
    <source>
        <dbReference type="ARBA" id="ARBA00022741"/>
    </source>
</evidence>
<dbReference type="GO" id="GO:0006952">
    <property type="term" value="P:defense response"/>
    <property type="evidence" value="ECO:0007669"/>
    <property type="project" value="UniProtKB-KW"/>
</dbReference>
<dbReference type="SUPFAM" id="SSF52540">
    <property type="entry name" value="P-loop containing nucleoside triphosphate hydrolases"/>
    <property type="match status" value="1"/>
</dbReference>
<keyword evidence="2" id="KW-0547">Nucleotide-binding</keyword>
<dbReference type="Pfam" id="PF18052">
    <property type="entry name" value="Rx_N"/>
    <property type="match status" value="1"/>
</dbReference>
<dbReference type="PANTHER" id="PTHR36766">
    <property type="entry name" value="PLANT BROAD-SPECTRUM MILDEW RESISTANCE PROTEIN RPW8"/>
    <property type="match status" value="1"/>
</dbReference>
<comment type="caution">
    <text evidence="7">The sequence shown here is derived from an EMBL/GenBank/DDBJ whole genome shotgun (WGS) entry which is preliminary data.</text>
</comment>
<dbReference type="GO" id="GO:0005524">
    <property type="term" value="F:ATP binding"/>
    <property type="evidence" value="ECO:0007669"/>
    <property type="project" value="UniProtKB-KW"/>
</dbReference>
<reference evidence="7 8" key="1">
    <citation type="journal article" date="2020" name="IScience">
        <title>Genome Sequencing of the Endangered Kingdonia uniflora (Circaeasteraceae, Ranunculales) Reveals Potential Mechanisms of Evolutionary Specialization.</title>
        <authorList>
            <person name="Sun Y."/>
            <person name="Deng T."/>
            <person name="Zhang A."/>
            <person name="Moore M.J."/>
            <person name="Landis J.B."/>
            <person name="Lin N."/>
            <person name="Zhang H."/>
            <person name="Zhang X."/>
            <person name="Huang J."/>
            <person name="Zhang X."/>
            <person name="Sun H."/>
            <person name="Wang H."/>
        </authorList>
    </citation>
    <scope>NUCLEOTIDE SEQUENCE [LARGE SCALE GENOMIC DNA]</scope>
    <source>
        <strain evidence="7">TB1705</strain>
        <tissue evidence="7">Leaf</tissue>
    </source>
</reference>
<proteinExistence type="predicted"/>
<evidence type="ECO:0000259" key="6">
    <source>
        <dbReference type="Pfam" id="PF18052"/>
    </source>
</evidence>
<dbReference type="EMBL" id="JACGCM010002073">
    <property type="protein sequence ID" value="KAF6145334.1"/>
    <property type="molecule type" value="Genomic_DNA"/>
</dbReference>
<evidence type="ECO:0000313" key="7">
    <source>
        <dbReference type="EMBL" id="KAF6145334.1"/>
    </source>
</evidence>
<evidence type="ECO:0000313" key="8">
    <source>
        <dbReference type="Proteomes" id="UP000541444"/>
    </source>
</evidence>
<dbReference type="InterPro" id="IPR041118">
    <property type="entry name" value="Rx_N"/>
</dbReference>
<dbReference type="PANTHER" id="PTHR36766:SF40">
    <property type="entry name" value="DISEASE RESISTANCE PROTEIN RGA3"/>
    <property type="match status" value="1"/>
</dbReference>